<proteinExistence type="predicted"/>
<accession>A0A9P1CH38</accession>
<evidence type="ECO:0000313" key="3">
    <source>
        <dbReference type="Proteomes" id="UP001152797"/>
    </source>
</evidence>
<sequence length="173" mass="19380">MEVLVEAASEVPQGCFVAVRLGENLKQRRFNKSTAKYYFPLPQEKGKARIDVYQLVGTCSVPVDPAANGTEEVNAISGDSSDIVKLRVSTCNRDLKPEDAAKQRREIEAETKDAATGYLQKHGIEEKLAECLRTMLRMKPEDPVEFMCKFLFLGCLRSVAKDPLNGFMEDMEE</sequence>
<dbReference type="AlphaFoldDB" id="A0A9P1CH38"/>
<organism evidence="1">
    <name type="scientific">Cladocopium goreaui</name>
    <dbReference type="NCBI Taxonomy" id="2562237"/>
    <lineage>
        <taxon>Eukaryota</taxon>
        <taxon>Sar</taxon>
        <taxon>Alveolata</taxon>
        <taxon>Dinophyceae</taxon>
        <taxon>Suessiales</taxon>
        <taxon>Symbiodiniaceae</taxon>
        <taxon>Cladocopium</taxon>
    </lineage>
</organism>
<dbReference type="SUPFAM" id="SSF47391">
    <property type="entry name" value="Dimerization-anchoring domain of cAMP-dependent PK regulatory subunit"/>
    <property type="match status" value="1"/>
</dbReference>
<name>A0A9P1CH38_9DINO</name>
<comment type="caution">
    <text evidence="1">The sequence shown here is derived from an EMBL/GenBank/DDBJ whole genome shotgun (WGS) entry which is preliminary data.</text>
</comment>
<reference evidence="2" key="2">
    <citation type="submission" date="2024-04" db="EMBL/GenBank/DDBJ databases">
        <authorList>
            <person name="Chen Y."/>
            <person name="Shah S."/>
            <person name="Dougan E. K."/>
            <person name="Thang M."/>
            <person name="Chan C."/>
        </authorList>
    </citation>
    <scope>NUCLEOTIDE SEQUENCE [LARGE SCALE GENOMIC DNA]</scope>
</reference>
<evidence type="ECO:0000313" key="1">
    <source>
        <dbReference type="EMBL" id="CAI3991360.1"/>
    </source>
</evidence>
<dbReference type="EMBL" id="CAMXCT010001583">
    <property type="protein sequence ID" value="CAI3991360.1"/>
    <property type="molecule type" value="Genomic_DNA"/>
</dbReference>
<dbReference type="EMBL" id="CAMXCT030001583">
    <property type="protein sequence ID" value="CAL4778672.1"/>
    <property type="molecule type" value="Genomic_DNA"/>
</dbReference>
<evidence type="ECO:0000313" key="2">
    <source>
        <dbReference type="EMBL" id="CAL1144735.1"/>
    </source>
</evidence>
<dbReference type="OrthoDB" id="432281at2759"/>
<reference evidence="1" key="1">
    <citation type="submission" date="2022-10" db="EMBL/GenBank/DDBJ databases">
        <authorList>
            <person name="Chen Y."/>
            <person name="Dougan E. K."/>
            <person name="Chan C."/>
            <person name="Rhodes N."/>
            <person name="Thang M."/>
        </authorList>
    </citation>
    <scope>NUCLEOTIDE SEQUENCE</scope>
</reference>
<dbReference type="Gene3D" id="1.20.890.10">
    <property type="entry name" value="cAMP-dependent protein kinase regulatory subunit, dimerization-anchoring domain"/>
    <property type="match status" value="1"/>
</dbReference>
<dbReference type="Proteomes" id="UP001152797">
    <property type="component" value="Unassembled WGS sequence"/>
</dbReference>
<keyword evidence="3" id="KW-1185">Reference proteome</keyword>
<gene>
    <name evidence="1" type="ORF">C1SCF055_LOCUS18278</name>
</gene>
<dbReference type="EMBL" id="CAMXCT020001583">
    <property type="protein sequence ID" value="CAL1144735.1"/>
    <property type="molecule type" value="Genomic_DNA"/>
</dbReference>
<protein>
    <submittedName>
        <fullName evidence="1">Uncharacterized protein</fullName>
    </submittedName>
</protein>